<keyword evidence="2" id="KW-0479">Metal-binding</keyword>
<comment type="caution">
    <text evidence="8">The sequence shown here is derived from an EMBL/GenBank/DDBJ whole genome shotgun (WGS) entry which is preliminary data.</text>
</comment>
<dbReference type="CDD" id="cd12148">
    <property type="entry name" value="fungal_TF_MHR"/>
    <property type="match status" value="1"/>
</dbReference>
<evidence type="ECO:0000256" key="4">
    <source>
        <dbReference type="ARBA" id="ARBA00023163"/>
    </source>
</evidence>
<dbReference type="SMART" id="SM00066">
    <property type="entry name" value="GAL4"/>
    <property type="match status" value="1"/>
</dbReference>
<evidence type="ECO:0000259" key="7">
    <source>
        <dbReference type="PROSITE" id="PS50048"/>
    </source>
</evidence>
<dbReference type="InterPro" id="IPR036864">
    <property type="entry name" value="Zn2-C6_fun-type_DNA-bd_sf"/>
</dbReference>
<dbReference type="SUPFAM" id="SSF57701">
    <property type="entry name" value="Zn2/Cys6 DNA-binding domain"/>
    <property type="match status" value="1"/>
</dbReference>
<dbReference type="PROSITE" id="PS50048">
    <property type="entry name" value="ZN2_CY6_FUNGAL_2"/>
    <property type="match status" value="1"/>
</dbReference>
<accession>A0ABR2W3F6</accession>
<keyword evidence="9" id="KW-1185">Reference proteome</keyword>
<dbReference type="PROSITE" id="PS00463">
    <property type="entry name" value="ZN2_CY6_FUNGAL_1"/>
    <property type="match status" value="1"/>
</dbReference>
<dbReference type="EMBL" id="JASJQH010007116">
    <property type="protein sequence ID" value="KAK9717981.1"/>
    <property type="molecule type" value="Genomic_DNA"/>
</dbReference>
<dbReference type="InterPro" id="IPR007219">
    <property type="entry name" value="XnlR_reg_dom"/>
</dbReference>
<dbReference type="CDD" id="cd00067">
    <property type="entry name" value="GAL4"/>
    <property type="match status" value="1"/>
</dbReference>
<dbReference type="InterPro" id="IPR050815">
    <property type="entry name" value="TF_fung"/>
</dbReference>
<dbReference type="Gene3D" id="4.10.240.10">
    <property type="entry name" value="Zn(2)-C6 fungal-type DNA-binding domain"/>
    <property type="match status" value="1"/>
</dbReference>
<protein>
    <recommendedName>
        <fullName evidence="7">Zn(2)-C6 fungal-type domain-containing protein</fullName>
    </recommendedName>
</protein>
<keyword evidence="4" id="KW-0804">Transcription</keyword>
<reference evidence="8 9" key="1">
    <citation type="submission" date="2023-04" db="EMBL/GenBank/DDBJ databases">
        <title>Genome of Basidiobolus ranarum AG-B5.</title>
        <authorList>
            <person name="Stajich J.E."/>
            <person name="Carter-House D."/>
            <person name="Gryganskyi A."/>
        </authorList>
    </citation>
    <scope>NUCLEOTIDE SEQUENCE [LARGE SCALE GENOMIC DNA]</scope>
    <source>
        <strain evidence="8 9">AG-B5</strain>
    </source>
</reference>
<dbReference type="SMART" id="SM00906">
    <property type="entry name" value="Fungal_trans"/>
    <property type="match status" value="1"/>
</dbReference>
<evidence type="ECO:0000256" key="3">
    <source>
        <dbReference type="ARBA" id="ARBA00023015"/>
    </source>
</evidence>
<dbReference type="Proteomes" id="UP001479436">
    <property type="component" value="Unassembled WGS sequence"/>
</dbReference>
<name>A0ABR2W3F6_9FUNG</name>
<evidence type="ECO:0000256" key="2">
    <source>
        <dbReference type="ARBA" id="ARBA00022723"/>
    </source>
</evidence>
<gene>
    <name evidence="8" type="ORF">K7432_005840</name>
</gene>
<dbReference type="Pfam" id="PF00172">
    <property type="entry name" value="Zn_clus"/>
    <property type="match status" value="1"/>
</dbReference>
<feature type="domain" description="Zn(2)-C6 fungal-type" evidence="7">
    <location>
        <begin position="20"/>
        <end position="50"/>
    </location>
</feature>
<feature type="region of interest" description="Disordered" evidence="6">
    <location>
        <begin position="106"/>
        <end position="126"/>
    </location>
</feature>
<evidence type="ECO:0000313" key="8">
    <source>
        <dbReference type="EMBL" id="KAK9717981.1"/>
    </source>
</evidence>
<evidence type="ECO:0000256" key="1">
    <source>
        <dbReference type="ARBA" id="ARBA00004123"/>
    </source>
</evidence>
<keyword evidence="5" id="KW-0539">Nucleus</keyword>
<evidence type="ECO:0000256" key="6">
    <source>
        <dbReference type="SAM" id="MobiDB-lite"/>
    </source>
</evidence>
<dbReference type="PANTHER" id="PTHR47338">
    <property type="entry name" value="ZN(II)2CYS6 TRANSCRIPTION FACTOR (EUROFUNG)-RELATED"/>
    <property type="match status" value="1"/>
</dbReference>
<dbReference type="InterPro" id="IPR001138">
    <property type="entry name" value="Zn2Cys6_DnaBD"/>
</dbReference>
<keyword evidence="3" id="KW-0805">Transcription regulation</keyword>
<dbReference type="PANTHER" id="PTHR47338:SF5">
    <property type="entry name" value="ZN(II)2CYS6 TRANSCRIPTION FACTOR (EUROFUNG)"/>
    <property type="match status" value="1"/>
</dbReference>
<sequence>MNPDSNEYSASSKRKRLTQACDCCRKMKVRCDAIKPSCSTCCRLNIPCTFLTGNKRRGPRQNMMDEFGFLSGVSGNFQQTVLKMDGGKIFEVTSSQVAEEANELDIESPQDQFSQNSPMSSKCLENSPPVKSETPIDFSIQKPTFLVENSPSEVKSPTFLPPTTQLQVPSHFCLPSQSPLLSDSTEEFPNSDPISLLISIFFNYIHVHIPIIHKSTFMKNYFEGKVENILLSSICALALRFQPQNSEDSVDPTHARYFEDNILSCCENTSIEVLQALLLMSTYEISYGRQNRSCVYIGMATRLSQIMKIHRIDEYSNPPEKYDSSAWINVETKRRAWWYCCTLDHILSAEGKYPVGVDVTASTVSLPVESSNWESGIPTHNQTLKLSNGLPLFQAENDVELTPFSALATLSIIVARVNKFYAEWEFLNFDERRQEFERLDEAINNWESALPPSIRYVPIQDAQRTEVFLFNSFLFSMEQATIIKLNATRMRVPGQEMAYDIKSPYFGQALRNSFIAAKHILSVVHEIKDQPSVRIHPFFGFSVFSAATFYLHGARSKNPEQSQRSLLCFKFLVKVLRQLNSFWKNCGNYCNFLLETLKILKKEVAQTEFTRMSIGNPLRDLTATSVSQPSSPFSPRSNSTLSERNIDEVITEVIVQRYPFQKPPEKQD</sequence>
<evidence type="ECO:0000256" key="5">
    <source>
        <dbReference type="ARBA" id="ARBA00023242"/>
    </source>
</evidence>
<comment type="subcellular location">
    <subcellularLocation>
        <location evidence="1">Nucleus</location>
    </subcellularLocation>
</comment>
<proteinExistence type="predicted"/>
<dbReference type="Pfam" id="PF04082">
    <property type="entry name" value="Fungal_trans"/>
    <property type="match status" value="1"/>
</dbReference>
<evidence type="ECO:0000313" key="9">
    <source>
        <dbReference type="Proteomes" id="UP001479436"/>
    </source>
</evidence>
<organism evidence="8 9">
    <name type="scientific">Basidiobolus ranarum</name>
    <dbReference type="NCBI Taxonomy" id="34480"/>
    <lineage>
        <taxon>Eukaryota</taxon>
        <taxon>Fungi</taxon>
        <taxon>Fungi incertae sedis</taxon>
        <taxon>Zoopagomycota</taxon>
        <taxon>Entomophthoromycotina</taxon>
        <taxon>Basidiobolomycetes</taxon>
        <taxon>Basidiobolales</taxon>
        <taxon>Basidiobolaceae</taxon>
        <taxon>Basidiobolus</taxon>
    </lineage>
</organism>
<feature type="compositionally biased region" description="Polar residues" evidence="6">
    <location>
        <begin position="109"/>
        <end position="124"/>
    </location>
</feature>